<dbReference type="AlphaFoldDB" id="A0A934R3T4"/>
<dbReference type="EMBL" id="JAENIK010000011">
    <property type="protein sequence ID" value="MBK1816581.1"/>
    <property type="molecule type" value="Genomic_DNA"/>
</dbReference>
<comment type="caution">
    <text evidence="1">The sequence shown here is derived from an EMBL/GenBank/DDBJ whole genome shotgun (WGS) entry which is preliminary data.</text>
</comment>
<dbReference type="Gene3D" id="1.25.40.10">
    <property type="entry name" value="Tetratricopeptide repeat domain"/>
    <property type="match status" value="1"/>
</dbReference>
<dbReference type="PROSITE" id="PS51257">
    <property type="entry name" value="PROKAR_LIPOPROTEIN"/>
    <property type="match status" value="1"/>
</dbReference>
<reference evidence="1" key="1">
    <citation type="submission" date="2021-01" db="EMBL/GenBank/DDBJ databases">
        <title>Modified the classification status of verrucomicrobia.</title>
        <authorList>
            <person name="Feng X."/>
        </authorList>
    </citation>
    <scope>NUCLEOTIDE SEQUENCE</scope>
    <source>
        <strain evidence="1">JCM 18052</strain>
    </source>
</reference>
<dbReference type="Proteomes" id="UP000600139">
    <property type="component" value="Unassembled WGS sequence"/>
</dbReference>
<dbReference type="RefSeq" id="WP_200351514.1">
    <property type="nucleotide sequence ID" value="NZ_BAABHZ010000006.1"/>
</dbReference>
<name>A0A934R3T4_9BACT</name>
<proteinExistence type="predicted"/>
<dbReference type="SUPFAM" id="SSF69322">
    <property type="entry name" value="Tricorn protease domain 2"/>
    <property type="match status" value="1"/>
</dbReference>
<dbReference type="InterPro" id="IPR011990">
    <property type="entry name" value="TPR-like_helical_dom_sf"/>
</dbReference>
<organism evidence="1 2">
    <name type="scientific">Luteolibacter yonseiensis</name>
    <dbReference type="NCBI Taxonomy" id="1144680"/>
    <lineage>
        <taxon>Bacteria</taxon>
        <taxon>Pseudomonadati</taxon>
        <taxon>Verrucomicrobiota</taxon>
        <taxon>Verrucomicrobiia</taxon>
        <taxon>Verrucomicrobiales</taxon>
        <taxon>Verrucomicrobiaceae</taxon>
        <taxon>Luteolibacter</taxon>
    </lineage>
</organism>
<evidence type="ECO:0000313" key="2">
    <source>
        <dbReference type="Proteomes" id="UP000600139"/>
    </source>
</evidence>
<protein>
    <submittedName>
        <fullName evidence="1">Uncharacterized protein</fullName>
    </submittedName>
</protein>
<evidence type="ECO:0000313" key="1">
    <source>
        <dbReference type="EMBL" id="MBK1816581.1"/>
    </source>
</evidence>
<accession>A0A934R3T4</accession>
<sequence>MPGPSRPSTTARNRSRWQMLVPFLAPAVFLTACKPAEKTAEKSKPSAPVESPVNHLATELAGARIDVAKTKLDQKRPDEALSLLVTAIKADPASGEARSLIERILLDTVWNLPELTIDHKLPIGQIHTAGSSAWVSLEGGANTTLRWNLDTLKIESVLFPAKGHITRSLVFDGGHRRAVVQRGPVTLLCDAVSLEPICDLGPLPDDMTPASVISFSPDGLLMAHPAFVSEADHSIVWKLRDSATGQIIRTSDPVAATAAQPLAAWLDRQQLRVIHSDGSLTEMPVSPVEEIRHKPMAEPVKLLQAQFSTDGNSVLTLQNQGSHQPPVQAVISYQGADDGSLEERALINRFPWSLQPNIWTGLMADPQHAPFFVEGKTLEDLTGSHALLETGSDITAAAFDEQRIITGEANGMLTVHRLLPLPTKTENPTPPPAVDTAALTALENLSEAFAGIRYDEKDRTFTRLSLEERMKAFAACREDVLNSVFPGLDFTQLMAAFEAAKQRTAPAAELLPLWDRLTHADASGKSWQEIIGLSQNLAAAPWHEQEKMEEIFRSNDSPAILAAIKSAGGKGPAAATALALALKSDIHEWIDACLTQAKDLPPLLRRISLSRIAWLQGRKADALSVWPEVFPVLADVRLREDWDGWEQADFQPALDNIRGCVNEVLATIRIPENAAPEERKAVAERLADPATVEAVGKRRFGEACLQAALAFSIHKEEAQTTFQLASTARELGVAPEPCIRAEAMAQTVLGDYAKAHELWIELITEHPVETTIPGDYAEAAYTAFENMDPKQAMEILTAGMHRFPEDGNFAIRAGWVALLTGNSERAYQFLLTGKRIGFPAEKLENATALLTIAAAQSDAQDDAAVYFQDLLRIDKAWADTATLDTLDWPEELKFTLGQFMR</sequence>
<gene>
    <name evidence="1" type="ORF">JIN84_13225</name>
</gene>
<keyword evidence="2" id="KW-1185">Reference proteome</keyword>